<dbReference type="RefSeq" id="WP_309792465.1">
    <property type="nucleotide sequence ID" value="NZ_JAVDPW010000002.1"/>
</dbReference>
<dbReference type="Pfam" id="PF13449">
    <property type="entry name" value="Phytase-like"/>
    <property type="match status" value="1"/>
</dbReference>
<gene>
    <name evidence="2" type="ORF">E9232_000972</name>
</gene>
<sequence length="309" mass="32855">MLLSACATLRQGPVEADPLRLAPRTLDSQGRIGRLTYQGALVLSGGTARFGGFSALHVDADGEGVIAISDRGAVLRGRLRHDAEGRLAGFAVDRLDPLPGADGKPVRGEWSDAESLAPLPDGRFAVGFEHRARIGLYDSGFAPPQAELPLPEGIEVEPNQGLETMATLADGRLLLVVEADGTPDPTLHQAWLGGAAGWDRLSYRAEAGFKPVDATRLPDGDILVLERRDPILLTMGGRIVRLRADDIRPGAVLAGEELARLNGPDLGENFEGIAAWRDADGATRIAIISDNNFLVLLRTVLAEFTLDPG</sequence>
<dbReference type="InterPro" id="IPR014567">
    <property type="entry name" value="UCP031900"/>
</dbReference>
<dbReference type="EMBL" id="JAVDPW010000002">
    <property type="protein sequence ID" value="MDR6288465.1"/>
    <property type="molecule type" value="Genomic_DNA"/>
</dbReference>
<reference evidence="2 3" key="1">
    <citation type="submission" date="2023-07" db="EMBL/GenBank/DDBJ databases">
        <title>Sorghum-associated microbial communities from plants grown in Nebraska, USA.</title>
        <authorList>
            <person name="Schachtman D."/>
        </authorList>
    </citation>
    <scope>NUCLEOTIDE SEQUENCE [LARGE SCALE GENOMIC DNA]</scope>
    <source>
        <strain evidence="2 3">584</strain>
    </source>
</reference>
<dbReference type="PIRSF" id="PIRSF031900">
    <property type="entry name" value="UCP031900"/>
    <property type="match status" value="1"/>
</dbReference>
<protein>
    <recommendedName>
        <fullName evidence="1">Phytase-like domain-containing protein</fullName>
    </recommendedName>
</protein>
<keyword evidence="3" id="KW-1185">Reference proteome</keyword>
<proteinExistence type="predicted"/>
<feature type="domain" description="Phytase-like" evidence="1">
    <location>
        <begin position="49"/>
        <end position="293"/>
    </location>
</feature>
<dbReference type="Proteomes" id="UP001262410">
    <property type="component" value="Unassembled WGS sequence"/>
</dbReference>
<dbReference type="SUPFAM" id="SSF63829">
    <property type="entry name" value="Calcium-dependent phosphotriesterase"/>
    <property type="match status" value="1"/>
</dbReference>
<name>A0ABU1JLP6_9PROT</name>
<comment type="caution">
    <text evidence="2">The sequence shown here is derived from an EMBL/GenBank/DDBJ whole genome shotgun (WGS) entry which is preliminary data.</text>
</comment>
<accession>A0ABU1JLP6</accession>
<dbReference type="InterPro" id="IPR027372">
    <property type="entry name" value="Phytase-like_dom"/>
</dbReference>
<evidence type="ECO:0000313" key="2">
    <source>
        <dbReference type="EMBL" id="MDR6288465.1"/>
    </source>
</evidence>
<organism evidence="2 3">
    <name type="scientific">Inquilinus ginsengisoli</name>
    <dbReference type="NCBI Taxonomy" id="363840"/>
    <lineage>
        <taxon>Bacteria</taxon>
        <taxon>Pseudomonadati</taxon>
        <taxon>Pseudomonadota</taxon>
        <taxon>Alphaproteobacteria</taxon>
        <taxon>Rhodospirillales</taxon>
        <taxon>Rhodospirillaceae</taxon>
        <taxon>Inquilinus</taxon>
    </lineage>
</organism>
<evidence type="ECO:0000313" key="3">
    <source>
        <dbReference type="Proteomes" id="UP001262410"/>
    </source>
</evidence>
<evidence type="ECO:0000259" key="1">
    <source>
        <dbReference type="Pfam" id="PF13449"/>
    </source>
</evidence>